<name>A0A093J087_EURHL</name>
<dbReference type="Proteomes" id="UP000054232">
    <property type="component" value="Unassembled WGS sequence"/>
</dbReference>
<accession>A0A093J087</accession>
<keyword evidence="2" id="KW-1185">Reference proteome</keyword>
<reference evidence="1 2" key="1">
    <citation type="submission" date="2014-04" db="EMBL/GenBank/DDBJ databases">
        <title>Genome evolution of avian class.</title>
        <authorList>
            <person name="Zhang G."/>
            <person name="Li C."/>
        </authorList>
    </citation>
    <scope>NUCLEOTIDE SEQUENCE [LARGE SCALE GENOMIC DNA]</scope>
    <source>
        <strain evidence="1">BGI_N326</strain>
    </source>
</reference>
<protein>
    <submittedName>
        <fullName evidence="1">Uncharacterized protein</fullName>
    </submittedName>
</protein>
<dbReference type="EMBL" id="KK566155">
    <property type="protein sequence ID" value="KFW04424.1"/>
    <property type="molecule type" value="Genomic_DNA"/>
</dbReference>
<feature type="non-terminal residue" evidence="1">
    <location>
        <position position="1"/>
    </location>
</feature>
<gene>
    <name evidence="1" type="ORF">N326_08916</name>
</gene>
<feature type="non-terminal residue" evidence="1">
    <location>
        <position position="82"/>
    </location>
</feature>
<organism evidence="1 2">
    <name type="scientific">Eurypyga helias</name>
    <name type="common">Sunbittern</name>
    <name type="synonym">Ardea helias</name>
    <dbReference type="NCBI Taxonomy" id="54383"/>
    <lineage>
        <taxon>Eukaryota</taxon>
        <taxon>Metazoa</taxon>
        <taxon>Chordata</taxon>
        <taxon>Craniata</taxon>
        <taxon>Vertebrata</taxon>
        <taxon>Euteleostomi</taxon>
        <taxon>Archelosauria</taxon>
        <taxon>Archosauria</taxon>
        <taxon>Dinosauria</taxon>
        <taxon>Saurischia</taxon>
        <taxon>Theropoda</taxon>
        <taxon>Coelurosauria</taxon>
        <taxon>Aves</taxon>
        <taxon>Neognathae</taxon>
        <taxon>Neoaves</taxon>
        <taxon>Phaethontimorphae</taxon>
        <taxon>Eurypygiformes</taxon>
        <taxon>Eurypygidae</taxon>
        <taxon>Eurypyga</taxon>
    </lineage>
</organism>
<proteinExistence type="predicted"/>
<evidence type="ECO:0000313" key="1">
    <source>
        <dbReference type="EMBL" id="KFW04424.1"/>
    </source>
</evidence>
<dbReference type="AlphaFoldDB" id="A0A093J087"/>
<evidence type="ECO:0000313" key="2">
    <source>
        <dbReference type="Proteomes" id="UP000054232"/>
    </source>
</evidence>
<sequence length="82" mass="8908">KEPTAHQLRRDSTLECCLPTPSFPGGLPGLDQPFPYYRTEGKLCTSPATGDRFFTRIEGLESKEGGQGGQTGIWTFNASCVV</sequence>